<keyword evidence="2" id="KW-0238">DNA-binding</keyword>
<dbReference type="GO" id="GO:0006355">
    <property type="term" value="P:regulation of DNA-templated transcription"/>
    <property type="evidence" value="ECO:0007669"/>
    <property type="project" value="UniProtKB-ARBA"/>
</dbReference>
<reference evidence="5 6" key="1">
    <citation type="submission" date="2018-03" db="EMBL/GenBank/DDBJ databases">
        <title>Genome sequencing of Simplicispira sp.</title>
        <authorList>
            <person name="Kim S.-J."/>
            <person name="Heo J."/>
            <person name="Kwon S.-W."/>
        </authorList>
    </citation>
    <scope>NUCLEOTIDE SEQUENCE [LARGE SCALE GENOMIC DNA]</scope>
    <source>
        <strain evidence="5 6">SC1-8</strain>
    </source>
</reference>
<dbReference type="InterPro" id="IPR011991">
    <property type="entry name" value="ArsR-like_HTH"/>
</dbReference>
<feature type="domain" description="HTH asnC-type" evidence="4">
    <location>
        <begin position="6"/>
        <end position="73"/>
    </location>
</feature>
<dbReference type="SMART" id="SM00344">
    <property type="entry name" value="HTH_ASNC"/>
    <property type="match status" value="1"/>
</dbReference>
<dbReference type="PRINTS" id="PR00033">
    <property type="entry name" value="HTHASNC"/>
</dbReference>
<dbReference type="InterPro" id="IPR036390">
    <property type="entry name" value="WH_DNA-bd_sf"/>
</dbReference>
<dbReference type="PROSITE" id="PS50956">
    <property type="entry name" value="HTH_ASNC_2"/>
    <property type="match status" value="1"/>
</dbReference>
<evidence type="ECO:0000256" key="2">
    <source>
        <dbReference type="ARBA" id="ARBA00023125"/>
    </source>
</evidence>
<evidence type="ECO:0000313" key="6">
    <source>
        <dbReference type="Proteomes" id="UP000239326"/>
    </source>
</evidence>
<dbReference type="Pfam" id="PF01037">
    <property type="entry name" value="AsnC_trans_reg"/>
    <property type="match status" value="1"/>
</dbReference>
<evidence type="ECO:0000256" key="3">
    <source>
        <dbReference type="ARBA" id="ARBA00023163"/>
    </source>
</evidence>
<dbReference type="InterPro" id="IPR019885">
    <property type="entry name" value="Tscrpt_reg_HTH_AsnC-type_CS"/>
</dbReference>
<dbReference type="GO" id="GO:0005829">
    <property type="term" value="C:cytosol"/>
    <property type="evidence" value="ECO:0007669"/>
    <property type="project" value="TreeGrafter"/>
</dbReference>
<keyword evidence="6" id="KW-1185">Reference proteome</keyword>
<keyword evidence="3" id="KW-0804">Transcription</keyword>
<accession>A0A2S0N1A4</accession>
<organism evidence="5 6">
    <name type="scientific">Simplicispira suum</name>
    <dbReference type="NCBI Taxonomy" id="2109915"/>
    <lineage>
        <taxon>Bacteria</taxon>
        <taxon>Pseudomonadati</taxon>
        <taxon>Pseudomonadota</taxon>
        <taxon>Betaproteobacteria</taxon>
        <taxon>Burkholderiales</taxon>
        <taxon>Comamonadaceae</taxon>
        <taxon>Simplicispira</taxon>
    </lineage>
</organism>
<dbReference type="InterPro" id="IPR000485">
    <property type="entry name" value="AsnC-type_HTH_dom"/>
</dbReference>
<protein>
    <submittedName>
        <fullName evidence="5">AsnC family transcriptional regulator</fullName>
    </submittedName>
</protein>
<dbReference type="InterPro" id="IPR019888">
    <property type="entry name" value="Tscrpt_reg_AsnC-like"/>
</dbReference>
<dbReference type="CDD" id="cd00090">
    <property type="entry name" value="HTH_ARSR"/>
    <property type="match status" value="1"/>
</dbReference>
<dbReference type="SUPFAM" id="SSF46785">
    <property type="entry name" value="Winged helix' DNA-binding domain"/>
    <property type="match status" value="1"/>
</dbReference>
<dbReference type="Gene3D" id="1.10.10.10">
    <property type="entry name" value="Winged helix-like DNA-binding domain superfamily/Winged helix DNA-binding domain"/>
    <property type="match status" value="1"/>
</dbReference>
<dbReference type="Proteomes" id="UP000239326">
    <property type="component" value="Chromosome"/>
</dbReference>
<dbReference type="Gene3D" id="3.30.70.920">
    <property type="match status" value="1"/>
</dbReference>
<proteinExistence type="predicted"/>
<dbReference type="EMBL" id="CP027669">
    <property type="protein sequence ID" value="AVO41693.1"/>
    <property type="molecule type" value="Genomic_DNA"/>
</dbReference>
<dbReference type="PANTHER" id="PTHR30154:SF34">
    <property type="entry name" value="TRANSCRIPTIONAL REGULATOR AZLB"/>
    <property type="match status" value="1"/>
</dbReference>
<dbReference type="PROSITE" id="PS00519">
    <property type="entry name" value="HTH_ASNC_1"/>
    <property type="match status" value="1"/>
</dbReference>
<dbReference type="GO" id="GO:0043200">
    <property type="term" value="P:response to amino acid"/>
    <property type="evidence" value="ECO:0007669"/>
    <property type="project" value="TreeGrafter"/>
</dbReference>
<evidence type="ECO:0000256" key="1">
    <source>
        <dbReference type="ARBA" id="ARBA00023015"/>
    </source>
</evidence>
<dbReference type="RefSeq" id="WP_106446670.1">
    <property type="nucleotide sequence ID" value="NZ_CP027669.1"/>
</dbReference>
<evidence type="ECO:0000313" key="5">
    <source>
        <dbReference type="EMBL" id="AVO41693.1"/>
    </source>
</evidence>
<dbReference type="InterPro" id="IPR019887">
    <property type="entry name" value="Tscrpt_reg_AsnC/Lrp_C"/>
</dbReference>
<dbReference type="InterPro" id="IPR036388">
    <property type="entry name" value="WH-like_DNA-bd_sf"/>
</dbReference>
<dbReference type="GO" id="GO:0043565">
    <property type="term" value="F:sequence-specific DNA binding"/>
    <property type="evidence" value="ECO:0007669"/>
    <property type="project" value="InterPro"/>
</dbReference>
<dbReference type="AlphaFoldDB" id="A0A2S0N1A4"/>
<dbReference type="KEGG" id="simp:C6571_10720"/>
<dbReference type="OrthoDB" id="9091488at2"/>
<evidence type="ECO:0000259" key="4">
    <source>
        <dbReference type="PROSITE" id="PS50956"/>
    </source>
</evidence>
<dbReference type="InterPro" id="IPR011008">
    <property type="entry name" value="Dimeric_a/b-barrel"/>
</dbReference>
<dbReference type="SUPFAM" id="SSF54909">
    <property type="entry name" value="Dimeric alpha+beta barrel"/>
    <property type="match status" value="1"/>
</dbReference>
<name>A0A2S0N1A4_9BURK</name>
<gene>
    <name evidence="5" type="ORF">C6571_10720</name>
</gene>
<sequence>MENLRLDGVDLDLLSALQQDATPTNQQLAAQLGISPPTCLRRVRRLRESGLIARQVAILDSEVLAGALGHGLQAIGEVLLDRQTAEAQDAFEARAVAEPCVAQCWRMASGADFVLVLQVHDMPHYLELAARLFTQDANVRNVKLHFATRRAKFETKLPIGQAQ</sequence>
<keyword evidence="1" id="KW-0805">Transcription regulation</keyword>
<dbReference type="Pfam" id="PF13412">
    <property type="entry name" value="HTH_24"/>
    <property type="match status" value="1"/>
</dbReference>
<dbReference type="PANTHER" id="PTHR30154">
    <property type="entry name" value="LEUCINE-RESPONSIVE REGULATORY PROTEIN"/>
    <property type="match status" value="1"/>
</dbReference>